<dbReference type="STRING" id="692275.N1QGP3"/>
<name>N1QGP3_SPHMS</name>
<keyword evidence="2" id="KW-1185">Reference proteome</keyword>
<dbReference type="HOGENOM" id="CLU_2628747_0_0_1"/>
<dbReference type="eggNOG" id="ENOG502RB4T">
    <property type="taxonomic scope" value="Eukaryota"/>
</dbReference>
<accession>N1QGP3</accession>
<dbReference type="AlphaFoldDB" id="N1QGP3"/>
<proteinExistence type="predicted"/>
<dbReference type="GeneID" id="27906206"/>
<dbReference type="RefSeq" id="XP_016758444.1">
    <property type="nucleotide sequence ID" value="XM_016909069.1"/>
</dbReference>
<evidence type="ECO:0000313" key="1">
    <source>
        <dbReference type="EMBL" id="EMF10323.1"/>
    </source>
</evidence>
<feature type="non-terminal residue" evidence="1">
    <location>
        <position position="1"/>
    </location>
</feature>
<dbReference type="Proteomes" id="UP000016931">
    <property type="component" value="Unassembled WGS sequence"/>
</dbReference>
<sequence length="63" mass="7445">GIILDRAIINIISKEFTSRLQYIAVSRVRTINNLIFKKPFDFSLFTNCLRPTRIAYITNIERR</sequence>
<reference evidence="1 2" key="1">
    <citation type="journal article" date="2012" name="PLoS Pathog.">
        <title>Diverse lifestyles and strategies of plant pathogenesis encoded in the genomes of eighteen Dothideomycetes fungi.</title>
        <authorList>
            <person name="Ohm R.A."/>
            <person name="Feau N."/>
            <person name="Henrissat B."/>
            <person name="Schoch C.L."/>
            <person name="Horwitz B.A."/>
            <person name="Barry K.W."/>
            <person name="Condon B.J."/>
            <person name="Copeland A.C."/>
            <person name="Dhillon B."/>
            <person name="Glaser F."/>
            <person name="Hesse C.N."/>
            <person name="Kosti I."/>
            <person name="LaButti K."/>
            <person name="Lindquist E.A."/>
            <person name="Lucas S."/>
            <person name="Salamov A.A."/>
            <person name="Bradshaw R.E."/>
            <person name="Ciuffetti L."/>
            <person name="Hamelin R.C."/>
            <person name="Kema G.H.J."/>
            <person name="Lawrence C."/>
            <person name="Scott J.A."/>
            <person name="Spatafora J.W."/>
            <person name="Turgeon B.G."/>
            <person name="de Wit P.J.G.M."/>
            <person name="Zhong S."/>
            <person name="Goodwin S.B."/>
            <person name="Grigoriev I.V."/>
        </authorList>
    </citation>
    <scope>NUCLEOTIDE SEQUENCE [LARGE SCALE GENOMIC DNA]</scope>
    <source>
        <strain evidence="1 2">SO2202</strain>
    </source>
</reference>
<protein>
    <submittedName>
        <fullName evidence="1">Uncharacterized protein</fullName>
    </submittedName>
</protein>
<evidence type="ECO:0000313" key="2">
    <source>
        <dbReference type="Proteomes" id="UP000016931"/>
    </source>
</evidence>
<dbReference type="OrthoDB" id="3942766at2759"/>
<dbReference type="EMBL" id="KB456267">
    <property type="protein sequence ID" value="EMF10323.1"/>
    <property type="molecule type" value="Genomic_DNA"/>
</dbReference>
<gene>
    <name evidence="1" type="ORF">SEPMUDRAFT_48462</name>
</gene>
<organism evidence="1 2">
    <name type="scientific">Sphaerulina musiva (strain SO2202)</name>
    <name type="common">Poplar stem canker fungus</name>
    <name type="synonym">Septoria musiva</name>
    <dbReference type="NCBI Taxonomy" id="692275"/>
    <lineage>
        <taxon>Eukaryota</taxon>
        <taxon>Fungi</taxon>
        <taxon>Dikarya</taxon>
        <taxon>Ascomycota</taxon>
        <taxon>Pezizomycotina</taxon>
        <taxon>Dothideomycetes</taxon>
        <taxon>Dothideomycetidae</taxon>
        <taxon>Mycosphaerellales</taxon>
        <taxon>Mycosphaerellaceae</taxon>
        <taxon>Sphaerulina</taxon>
    </lineage>
</organism>